<evidence type="ECO:0000256" key="4">
    <source>
        <dbReference type="ARBA" id="ARBA00022747"/>
    </source>
</evidence>
<dbReference type="OrthoDB" id="32195at2"/>
<dbReference type="GO" id="GO:0032259">
    <property type="term" value="P:methylation"/>
    <property type="evidence" value="ECO:0007669"/>
    <property type="project" value="UniProtKB-KW"/>
</dbReference>
<dbReference type="GO" id="GO:0044027">
    <property type="term" value="P:negative regulation of gene expression via chromosomal CpG island methylation"/>
    <property type="evidence" value="ECO:0007669"/>
    <property type="project" value="TreeGrafter"/>
</dbReference>
<dbReference type="InterPro" id="IPR001525">
    <property type="entry name" value="C5_MeTfrase"/>
</dbReference>
<evidence type="ECO:0000256" key="2">
    <source>
        <dbReference type="ARBA" id="ARBA00022679"/>
    </source>
</evidence>
<dbReference type="InterPro" id="IPR050390">
    <property type="entry name" value="C5-Methyltransferase"/>
</dbReference>
<evidence type="ECO:0000256" key="3">
    <source>
        <dbReference type="ARBA" id="ARBA00022691"/>
    </source>
</evidence>
<evidence type="ECO:0000256" key="8">
    <source>
        <dbReference type="RuleBase" id="RU000417"/>
    </source>
</evidence>
<dbReference type="GO" id="GO:0009307">
    <property type="term" value="P:DNA restriction-modification system"/>
    <property type="evidence" value="ECO:0007669"/>
    <property type="project" value="UniProtKB-KW"/>
</dbReference>
<dbReference type="NCBIfam" id="TIGR00675">
    <property type="entry name" value="dcm"/>
    <property type="match status" value="1"/>
</dbReference>
<dbReference type="AlphaFoldDB" id="A0A379EGB8"/>
<dbReference type="PRINTS" id="PR00105">
    <property type="entry name" value="C5METTRFRASE"/>
</dbReference>
<evidence type="ECO:0000256" key="5">
    <source>
        <dbReference type="ARBA" id="ARBA00047422"/>
    </source>
</evidence>
<dbReference type="EC" id="2.1.1.37" evidence="8"/>
<organism evidence="9 10">
    <name type="scientific">Prevotella disiens</name>
    <dbReference type="NCBI Taxonomy" id="28130"/>
    <lineage>
        <taxon>Bacteria</taxon>
        <taxon>Pseudomonadati</taxon>
        <taxon>Bacteroidota</taxon>
        <taxon>Bacteroidia</taxon>
        <taxon>Bacteroidales</taxon>
        <taxon>Prevotellaceae</taxon>
        <taxon>Prevotella</taxon>
    </lineage>
</organism>
<dbReference type="EMBL" id="UGTL01000002">
    <property type="protein sequence ID" value="SUB97685.1"/>
    <property type="molecule type" value="Genomic_DNA"/>
</dbReference>
<dbReference type="Pfam" id="PF00145">
    <property type="entry name" value="DNA_methylase"/>
    <property type="match status" value="2"/>
</dbReference>
<dbReference type="Gene3D" id="3.40.50.150">
    <property type="entry name" value="Vaccinia Virus protein VP39"/>
    <property type="match status" value="1"/>
</dbReference>
<dbReference type="RefSeq" id="WP_021668218.1">
    <property type="nucleotide sequence ID" value="NZ_UGTL01000002.1"/>
</dbReference>
<dbReference type="PROSITE" id="PS00094">
    <property type="entry name" value="C5_MTASE_1"/>
    <property type="match status" value="1"/>
</dbReference>
<dbReference type="Gene3D" id="3.90.120.10">
    <property type="entry name" value="DNA Methylase, subunit A, domain 2"/>
    <property type="match status" value="1"/>
</dbReference>
<protein>
    <recommendedName>
        <fullName evidence="8">Cytosine-specific methyltransferase</fullName>
        <ecNumber evidence="8">2.1.1.37</ecNumber>
    </recommendedName>
</protein>
<dbReference type="REBASE" id="409643">
    <property type="entry name" value="M.Pdi11157ORF2475P"/>
</dbReference>
<reference evidence="9 10" key="1">
    <citation type="submission" date="2018-06" db="EMBL/GenBank/DDBJ databases">
        <authorList>
            <consortium name="Pathogen Informatics"/>
            <person name="Doyle S."/>
        </authorList>
    </citation>
    <scope>NUCLEOTIDE SEQUENCE [LARGE SCALE GENOMIC DNA]</scope>
    <source>
        <strain evidence="9 10">NCTC11157</strain>
    </source>
</reference>
<dbReference type="SUPFAM" id="SSF53335">
    <property type="entry name" value="S-adenosyl-L-methionine-dependent methyltransferases"/>
    <property type="match status" value="1"/>
</dbReference>
<dbReference type="InterPro" id="IPR029063">
    <property type="entry name" value="SAM-dependent_MTases_sf"/>
</dbReference>
<gene>
    <name evidence="9" type="primary">bspRIM</name>
    <name evidence="9" type="ORF">NCTC11157_02475</name>
</gene>
<dbReference type="InterPro" id="IPR018117">
    <property type="entry name" value="C5_DNA_meth_AS"/>
</dbReference>
<accession>A0A379EGB8</accession>
<dbReference type="PROSITE" id="PS51679">
    <property type="entry name" value="SAM_MT_C5"/>
    <property type="match status" value="1"/>
</dbReference>
<comment type="catalytic activity">
    <reaction evidence="5 8">
        <text>a 2'-deoxycytidine in DNA + S-adenosyl-L-methionine = a 5-methyl-2'-deoxycytidine in DNA + S-adenosyl-L-homocysteine + H(+)</text>
        <dbReference type="Rhea" id="RHEA:13681"/>
        <dbReference type="Rhea" id="RHEA-COMP:11369"/>
        <dbReference type="Rhea" id="RHEA-COMP:11370"/>
        <dbReference type="ChEBI" id="CHEBI:15378"/>
        <dbReference type="ChEBI" id="CHEBI:57856"/>
        <dbReference type="ChEBI" id="CHEBI:59789"/>
        <dbReference type="ChEBI" id="CHEBI:85452"/>
        <dbReference type="ChEBI" id="CHEBI:85454"/>
        <dbReference type="EC" id="2.1.1.37"/>
    </reaction>
</comment>
<keyword evidence="3 6" id="KW-0949">S-adenosyl-L-methionine</keyword>
<sequence>MVKKRQYTFIDLFAGCGGLSEGFLESGHFKGLAHIEWEYPMVQTLRNRLVKKWNETCEQAQKRVILFDIQRTDELLYGNWTQESIKQYAKYNSEETQKGLKHMLNEKTIDLIIGGPPCQAYSIHGRATDKNSMQDDYRNYLFESFVKVVDEIKPKAFIFENVTGMLSAKPGGKPVVERIYKAVTDIGYLILSPDKFKEAVYNAYDFSVPQNRKRVILCGVKIDSDFSIEKFYKALSKNKSSKHYTVRDAIGNLPPIYPMDKIEKVKGKNVSHYATDSSDIFHMPRHCSSRDINVFREWIANDMNKCSQKEAIDFYEKVTEKKTLYRKYRNLEWNKPSPTVVAHLQKDGFMFIHPDIKQARFITIREAAMLMSFPKDFEFIGNKAYCYKMIGNAVPVNFAKAIAESIYTVISQ</sequence>
<comment type="similarity">
    <text evidence="6 7">Belongs to the class I-like SAM-binding methyltransferase superfamily. C5-methyltransferase family.</text>
</comment>
<evidence type="ECO:0000313" key="9">
    <source>
        <dbReference type="EMBL" id="SUB97685.1"/>
    </source>
</evidence>
<name>A0A379EGB8_9BACT</name>
<evidence type="ECO:0000256" key="1">
    <source>
        <dbReference type="ARBA" id="ARBA00022603"/>
    </source>
</evidence>
<proteinExistence type="inferred from homology"/>
<dbReference type="GO" id="GO:0003886">
    <property type="term" value="F:DNA (cytosine-5-)-methyltransferase activity"/>
    <property type="evidence" value="ECO:0007669"/>
    <property type="project" value="UniProtKB-EC"/>
</dbReference>
<evidence type="ECO:0000256" key="7">
    <source>
        <dbReference type="RuleBase" id="RU000416"/>
    </source>
</evidence>
<dbReference type="GO" id="GO:0003677">
    <property type="term" value="F:DNA binding"/>
    <property type="evidence" value="ECO:0007669"/>
    <property type="project" value="TreeGrafter"/>
</dbReference>
<dbReference type="PANTHER" id="PTHR10629:SF52">
    <property type="entry name" value="DNA (CYTOSINE-5)-METHYLTRANSFERASE 1"/>
    <property type="match status" value="1"/>
</dbReference>
<keyword evidence="2 6" id="KW-0808">Transferase</keyword>
<keyword evidence="4" id="KW-0680">Restriction system</keyword>
<keyword evidence="1 6" id="KW-0489">Methyltransferase</keyword>
<evidence type="ECO:0000313" key="10">
    <source>
        <dbReference type="Proteomes" id="UP000254072"/>
    </source>
</evidence>
<dbReference type="GeneID" id="91083580"/>
<feature type="active site" evidence="6">
    <location>
        <position position="118"/>
    </location>
</feature>
<dbReference type="PANTHER" id="PTHR10629">
    <property type="entry name" value="CYTOSINE-SPECIFIC METHYLTRANSFERASE"/>
    <property type="match status" value="1"/>
</dbReference>
<dbReference type="Proteomes" id="UP000254072">
    <property type="component" value="Unassembled WGS sequence"/>
</dbReference>
<evidence type="ECO:0000256" key="6">
    <source>
        <dbReference type="PROSITE-ProRule" id="PRU01016"/>
    </source>
</evidence>